<comment type="catalytic activity">
    <reaction evidence="13">
        <text>Preferential cleavage: (Ac)2-L-Lys-D-Ala-|-D-Ala. Also transpeptidation of peptidyl-alanyl moieties that are N-acyl substituents of D-alanine.</text>
        <dbReference type="EC" id="3.4.16.4"/>
    </reaction>
</comment>
<evidence type="ECO:0000259" key="14">
    <source>
        <dbReference type="Pfam" id="PF00905"/>
    </source>
</evidence>
<evidence type="ECO:0000256" key="11">
    <source>
        <dbReference type="ARBA" id="ARBA00023136"/>
    </source>
</evidence>
<evidence type="ECO:0000256" key="3">
    <source>
        <dbReference type="ARBA" id="ARBA00004752"/>
    </source>
</evidence>
<reference evidence="16 17" key="1">
    <citation type="submission" date="2017-02" db="EMBL/GenBank/DDBJ databases">
        <title>Bacillus pseudomycoides isolate FSL K6-0042.</title>
        <authorList>
            <person name="Kovac J."/>
        </authorList>
    </citation>
    <scope>NUCLEOTIDE SEQUENCE [LARGE SCALE GENOMIC DNA]</scope>
    <source>
        <strain evidence="16 17">FSL K6-0042</strain>
    </source>
</reference>
<evidence type="ECO:0000256" key="10">
    <source>
        <dbReference type="ARBA" id="ARBA00022989"/>
    </source>
</evidence>
<dbReference type="Proteomes" id="UP000195321">
    <property type="component" value="Unassembled WGS sequence"/>
</dbReference>
<comment type="pathway">
    <text evidence="3">Cell wall biogenesis; peptidoglycan biosynthesis.</text>
</comment>
<comment type="caution">
    <text evidence="16">The sequence shown here is derived from an EMBL/GenBank/DDBJ whole genome shotgun (WGS) entry which is preliminary data.</text>
</comment>
<evidence type="ECO:0000313" key="16">
    <source>
        <dbReference type="EMBL" id="OUM48314.1"/>
    </source>
</evidence>
<keyword evidence="10" id="KW-1133">Transmembrane helix</keyword>
<sequence length="585" mass="65646">MLHKKSKRWIILTIFFILGVVLMVLFITRFISFTITTSAAERGKIIDQNGVILATNKQIKSLYYVYNIDCPADQEVAKISSFLNQFSSKFNHKISVNHIHSQLQKSCKHHDKNEIRLHANLNDKESAFINENNFKNVIVKNELIRVYPHHEIASQVIGYVDYEKHNSDSHYVPVGKNGIELQYENDLKGKPGKTLTFKIKNKKFLWNIQSPQRGKDIQLALDYKLQQKTEEALRSQILKTPDATAGYAVVIDVKTGEILTMANSPVFDPNVFNTPLSLSEKENIQLLAQNKTIQKLKYGDSYINMASTIKPLTILIGLNEKLFQPEDTYLDKGRLQYNNQNNITNAAGTPTGEITPSQAIINSSNTFMTAKVAIPLFNKNNGNLEKVATLWTNYLKQFGLRSKTGVDLPFEEKGQYKLHASSNFESGISALLNASWGANEVHTTLQLAQYAAALANKGDKYKPQIVNAIMENGDKRTKEFKPILESSNRYPSSFWNVLQSGMSQNIQEIKNLPFDVAGKTGITGSPNEQKKVINHSLFISYAPTKNPHIAISVIIPGGNSETNSAALVAAEILKAWDTLQKENKK</sequence>
<dbReference type="SUPFAM" id="SSF56519">
    <property type="entry name" value="Penicillin binding protein dimerisation domain"/>
    <property type="match status" value="1"/>
</dbReference>
<organism evidence="16 17">
    <name type="scientific">Bacillus pseudomycoides</name>
    <dbReference type="NCBI Taxonomy" id="64104"/>
    <lineage>
        <taxon>Bacteria</taxon>
        <taxon>Bacillati</taxon>
        <taxon>Bacillota</taxon>
        <taxon>Bacilli</taxon>
        <taxon>Bacillales</taxon>
        <taxon>Bacillaceae</taxon>
        <taxon>Bacillus</taxon>
        <taxon>Bacillus cereus group</taxon>
    </lineage>
</organism>
<dbReference type="GO" id="GO:0071972">
    <property type="term" value="F:peptidoglycan L,D-transpeptidase activity"/>
    <property type="evidence" value="ECO:0007669"/>
    <property type="project" value="TreeGrafter"/>
</dbReference>
<dbReference type="GO" id="GO:0071555">
    <property type="term" value="P:cell wall organization"/>
    <property type="evidence" value="ECO:0007669"/>
    <property type="project" value="UniProtKB-KW"/>
</dbReference>
<dbReference type="GO" id="GO:0009252">
    <property type="term" value="P:peptidoglycan biosynthetic process"/>
    <property type="evidence" value="ECO:0007669"/>
    <property type="project" value="UniProtKB-UniPathway"/>
</dbReference>
<dbReference type="SUPFAM" id="SSF56601">
    <property type="entry name" value="beta-lactamase/transpeptidase-like"/>
    <property type="match status" value="1"/>
</dbReference>
<evidence type="ECO:0000256" key="8">
    <source>
        <dbReference type="ARBA" id="ARBA00022960"/>
    </source>
</evidence>
<dbReference type="PANTHER" id="PTHR30627:SF2">
    <property type="entry name" value="PEPTIDOGLYCAN D,D-TRANSPEPTIDASE MRDA"/>
    <property type="match status" value="1"/>
</dbReference>
<dbReference type="Pfam" id="PF03717">
    <property type="entry name" value="PBP_dimer"/>
    <property type="match status" value="1"/>
</dbReference>
<dbReference type="PANTHER" id="PTHR30627">
    <property type="entry name" value="PEPTIDOGLYCAN D,D-TRANSPEPTIDASE"/>
    <property type="match status" value="1"/>
</dbReference>
<dbReference type="EC" id="3.4.16.4" evidence="5"/>
<accession>A0A1Y3MEU6</accession>
<dbReference type="GO" id="GO:0009002">
    <property type="term" value="F:serine-type D-Ala-D-Ala carboxypeptidase activity"/>
    <property type="evidence" value="ECO:0007669"/>
    <property type="project" value="UniProtKB-EC"/>
</dbReference>
<feature type="domain" description="Penicillin-binding protein transpeptidase" evidence="14">
    <location>
        <begin position="246"/>
        <end position="574"/>
    </location>
</feature>
<keyword evidence="9" id="KW-0573">Peptidoglycan synthesis</keyword>
<evidence type="ECO:0000256" key="12">
    <source>
        <dbReference type="ARBA" id="ARBA00023316"/>
    </source>
</evidence>
<dbReference type="InterPro" id="IPR001460">
    <property type="entry name" value="PCN-bd_Tpept"/>
</dbReference>
<evidence type="ECO:0000256" key="7">
    <source>
        <dbReference type="ARBA" id="ARBA00022692"/>
    </source>
</evidence>
<dbReference type="GO" id="GO:0008360">
    <property type="term" value="P:regulation of cell shape"/>
    <property type="evidence" value="ECO:0007669"/>
    <property type="project" value="UniProtKB-KW"/>
</dbReference>
<evidence type="ECO:0000313" key="17">
    <source>
        <dbReference type="Proteomes" id="UP000195321"/>
    </source>
</evidence>
<evidence type="ECO:0000259" key="15">
    <source>
        <dbReference type="Pfam" id="PF03717"/>
    </source>
</evidence>
<dbReference type="UniPathway" id="UPA00219"/>
<comment type="subcellular location">
    <subcellularLocation>
        <location evidence="2">Cell membrane</location>
    </subcellularLocation>
    <subcellularLocation>
        <location evidence="1">Membrane</location>
        <topology evidence="1">Single-pass membrane protein</topology>
    </subcellularLocation>
</comment>
<keyword evidence="6" id="KW-1003">Cell membrane</keyword>
<name>A0A1Y3MEU6_9BACI</name>
<comment type="similarity">
    <text evidence="4">Belongs to the transpeptidase family.</text>
</comment>
<evidence type="ECO:0000256" key="9">
    <source>
        <dbReference type="ARBA" id="ARBA00022984"/>
    </source>
</evidence>
<gene>
    <name evidence="16" type="ORF">BW425_14230</name>
</gene>
<evidence type="ECO:0000256" key="5">
    <source>
        <dbReference type="ARBA" id="ARBA00012448"/>
    </source>
</evidence>
<keyword evidence="8" id="KW-0133">Cell shape</keyword>
<dbReference type="InterPro" id="IPR012338">
    <property type="entry name" value="Beta-lactam/transpept-like"/>
</dbReference>
<dbReference type="InterPro" id="IPR050515">
    <property type="entry name" value="Beta-lactam/transpept"/>
</dbReference>
<keyword evidence="7" id="KW-0812">Transmembrane</keyword>
<dbReference type="InterPro" id="IPR036138">
    <property type="entry name" value="PBP_dimer_sf"/>
</dbReference>
<evidence type="ECO:0000256" key="1">
    <source>
        <dbReference type="ARBA" id="ARBA00004167"/>
    </source>
</evidence>
<dbReference type="AlphaFoldDB" id="A0A1Y3MEU6"/>
<evidence type="ECO:0000256" key="4">
    <source>
        <dbReference type="ARBA" id="ARBA00007171"/>
    </source>
</evidence>
<proteinExistence type="inferred from homology"/>
<keyword evidence="12" id="KW-0961">Cell wall biogenesis/degradation</keyword>
<evidence type="ECO:0000256" key="6">
    <source>
        <dbReference type="ARBA" id="ARBA00022475"/>
    </source>
</evidence>
<feature type="domain" description="Penicillin-binding protein dimerisation" evidence="15">
    <location>
        <begin position="39"/>
        <end position="196"/>
    </location>
</feature>
<dbReference type="Gene3D" id="3.90.1310.10">
    <property type="entry name" value="Penicillin-binding protein 2a (Domain 2)"/>
    <property type="match status" value="1"/>
</dbReference>
<dbReference type="EMBL" id="MWPX01000014">
    <property type="protein sequence ID" value="OUM48314.1"/>
    <property type="molecule type" value="Genomic_DNA"/>
</dbReference>
<dbReference type="GO" id="GO:0005886">
    <property type="term" value="C:plasma membrane"/>
    <property type="evidence" value="ECO:0007669"/>
    <property type="project" value="UniProtKB-SubCell"/>
</dbReference>
<keyword evidence="11" id="KW-0472">Membrane</keyword>
<dbReference type="Pfam" id="PF00905">
    <property type="entry name" value="Transpeptidase"/>
    <property type="match status" value="1"/>
</dbReference>
<dbReference type="Gene3D" id="3.40.710.10">
    <property type="entry name" value="DD-peptidase/beta-lactamase superfamily"/>
    <property type="match status" value="1"/>
</dbReference>
<dbReference type="InterPro" id="IPR005311">
    <property type="entry name" value="PBP_dimer"/>
</dbReference>
<evidence type="ECO:0000256" key="2">
    <source>
        <dbReference type="ARBA" id="ARBA00004236"/>
    </source>
</evidence>
<protein>
    <recommendedName>
        <fullName evidence="5">serine-type D-Ala-D-Ala carboxypeptidase</fullName>
        <ecNumber evidence="5">3.4.16.4</ecNumber>
    </recommendedName>
</protein>
<dbReference type="GO" id="GO:0008658">
    <property type="term" value="F:penicillin binding"/>
    <property type="evidence" value="ECO:0007669"/>
    <property type="project" value="InterPro"/>
</dbReference>
<evidence type="ECO:0000256" key="13">
    <source>
        <dbReference type="ARBA" id="ARBA00034000"/>
    </source>
</evidence>